<evidence type="ECO:0000256" key="4">
    <source>
        <dbReference type="ARBA" id="ARBA00023125"/>
    </source>
</evidence>
<sequence length="528" mass="59336">MAHPSPRNLVPSSGDIQAPSIEDIRARCQDTFGVRACAWQAEFAQAILARKSDVILEVATGMGKTLAFWLPLLFRSKGIQIVITTLNTLGKQCVDSLTKAGIGAVSIDGSLSHEKMAQVFKEIRNKKYRVIIVSPEQLMKEDSHFERLFKTSGFLEAIISFIIDEAHVIKTWGTFRPEYREIERLRYRLRKEIPFALVSATMPVLVRQDISRVIRIRKENLTTITRSTDRPNVHLVVCKIEYALKSFQDLAFIINRQELAKPNGLRPPKFLIFFDNITESVAATKYLWSLIGQEHKPEEKIKWFNSCMSEDYKKGEIEKLRSGELWGLCTTDSFGMGMDLPDIMLIVQYRVTCNLCSLWQRFGRGSRDRDLEATAILLAEAKHFDGGCKKTEGKAAGIKRKRQNGDTSAGSPNKRPTITPAAEPNMPTRIFSSNSPNHAVSALGCLNHSIQGPDASDNEIEMADSELDEADEARQVLYSTAANIVLKNKRKAAELEPAMEDYINAEGRGLGCRRKVIKLYFSSDKTSE</sequence>
<keyword evidence="2" id="KW-0547">Nucleotide-binding</keyword>
<dbReference type="SMART" id="SM00487">
    <property type="entry name" value="DEXDc"/>
    <property type="match status" value="1"/>
</dbReference>
<dbReference type="GO" id="GO:0043138">
    <property type="term" value="F:3'-5' DNA helicase activity"/>
    <property type="evidence" value="ECO:0007669"/>
    <property type="project" value="UniProtKB-EC"/>
</dbReference>
<dbReference type="PROSITE" id="PS51192">
    <property type="entry name" value="HELICASE_ATP_BIND_1"/>
    <property type="match status" value="1"/>
</dbReference>
<evidence type="ECO:0000256" key="7">
    <source>
        <dbReference type="ARBA" id="ARBA00034808"/>
    </source>
</evidence>
<keyword evidence="5" id="KW-0413">Isomerase</keyword>
<feature type="domain" description="Helicase ATP-binding" evidence="9">
    <location>
        <begin position="45"/>
        <end position="220"/>
    </location>
</feature>
<dbReference type="EC" id="5.6.2.4" evidence="7"/>
<dbReference type="SUPFAM" id="SSF52540">
    <property type="entry name" value="P-loop containing nucleoside triphosphate hydrolases"/>
    <property type="match status" value="1"/>
</dbReference>
<keyword evidence="4" id="KW-0238">DNA-binding</keyword>
<dbReference type="STRING" id="98765.A0A2R6NWB9"/>
<gene>
    <name evidence="11" type="ORF">PHLCEN_2v7711</name>
</gene>
<evidence type="ECO:0000313" key="11">
    <source>
        <dbReference type="EMBL" id="PSR77788.1"/>
    </source>
</evidence>
<dbReference type="AlphaFoldDB" id="A0A2R6NWB9"/>
<evidence type="ECO:0000256" key="3">
    <source>
        <dbReference type="ARBA" id="ARBA00022840"/>
    </source>
</evidence>
<accession>A0A2R6NWB9</accession>
<dbReference type="GO" id="GO:0003677">
    <property type="term" value="F:DNA binding"/>
    <property type="evidence" value="ECO:0007669"/>
    <property type="project" value="UniProtKB-KW"/>
</dbReference>
<dbReference type="Proteomes" id="UP000186601">
    <property type="component" value="Unassembled WGS sequence"/>
</dbReference>
<feature type="region of interest" description="Disordered" evidence="8">
    <location>
        <begin position="393"/>
        <end position="433"/>
    </location>
</feature>
<dbReference type="GO" id="GO:0005694">
    <property type="term" value="C:chromosome"/>
    <property type="evidence" value="ECO:0007669"/>
    <property type="project" value="TreeGrafter"/>
</dbReference>
<dbReference type="OrthoDB" id="10261556at2759"/>
<comment type="catalytic activity">
    <reaction evidence="6">
        <text>Couples ATP hydrolysis with the unwinding of duplex DNA by translocating in the 3'-5' direction.</text>
        <dbReference type="EC" id="5.6.2.4"/>
    </reaction>
</comment>
<feature type="domain" description="Helicase C-terminal" evidence="10">
    <location>
        <begin position="246"/>
        <end position="406"/>
    </location>
</feature>
<dbReference type="PROSITE" id="PS51194">
    <property type="entry name" value="HELICASE_CTER"/>
    <property type="match status" value="1"/>
</dbReference>
<keyword evidence="12" id="KW-1185">Reference proteome</keyword>
<dbReference type="GO" id="GO:0005737">
    <property type="term" value="C:cytoplasm"/>
    <property type="evidence" value="ECO:0007669"/>
    <property type="project" value="TreeGrafter"/>
</dbReference>
<comment type="similarity">
    <text evidence="1">Belongs to the helicase family. RecQ subfamily.</text>
</comment>
<evidence type="ECO:0000256" key="6">
    <source>
        <dbReference type="ARBA" id="ARBA00034617"/>
    </source>
</evidence>
<dbReference type="InterPro" id="IPR014001">
    <property type="entry name" value="Helicase_ATP-bd"/>
</dbReference>
<name>A0A2R6NWB9_9APHY</name>
<dbReference type="InterPro" id="IPR011545">
    <property type="entry name" value="DEAD/DEAH_box_helicase_dom"/>
</dbReference>
<dbReference type="SMART" id="SM00490">
    <property type="entry name" value="HELICc"/>
    <property type="match status" value="1"/>
</dbReference>
<dbReference type="GO" id="GO:0005524">
    <property type="term" value="F:ATP binding"/>
    <property type="evidence" value="ECO:0007669"/>
    <property type="project" value="UniProtKB-KW"/>
</dbReference>
<dbReference type="GO" id="GO:0000724">
    <property type="term" value="P:double-strand break repair via homologous recombination"/>
    <property type="evidence" value="ECO:0007669"/>
    <property type="project" value="TreeGrafter"/>
</dbReference>
<dbReference type="GO" id="GO:0009378">
    <property type="term" value="F:four-way junction helicase activity"/>
    <property type="evidence" value="ECO:0007669"/>
    <property type="project" value="TreeGrafter"/>
</dbReference>
<reference evidence="11 12" key="1">
    <citation type="submission" date="2018-02" db="EMBL/GenBank/DDBJ databases">
        <title>Genome sequence of the basidiomycete white-rot fungus Phlebia centrifuga.</title>
        <authorList>
            <person name="Granchi Z."/>
            <person name="Peng M."/>
            <person name="de Vries R.P."/>
            <person name="Hilden K."/>
            <person name="Makela M.R."/>
            <person name="Grigoriev I."/>
            <person name="Riley R."/>
        </authorList>
    </citation>
    <scope>NUCLEOTIDE SEQUENCE [LARGE SCALE GENOMIC DNA]</scope>
    <source>
        <strain evidence="11 12">FBCC195</strain>
    </source>
</reference>
<dbReference type="InterPro" id="IPR027417">
    <property type="entry name" value="P-loop_NTPase"/>
</dbReference>
<evidence type="ECO:0000256" key="8">
    <source>
        <dbReference type="SAM" id="MobiDB-lite"/>
    </source>
</evidence>
<dbReference type="PANTHER" id="PTHR13710:SF105">
    <property type="entry name" value="ATP-DEPENDENT DNA HELICASE Q1"/>
    <property type="match status" value="1"/>
</dbReference>
<dbReference type="Pfam" id="PF00270">
    <property type="entry name" value="DEAD"/>
    <property type="match status" value="1"/>
</dbReference>
<evidence type="ECO:0000256" key="1">
    <source>
        <dbReference type="ARBA" id="ARBA00005446"/>
    </source>
</evidence>
<evidence type="ECO:0000259" key="9">
    <source>
        <dbReference type="PROSITE" id="PS51192"/>
    </source>
</evidence>
<comment type="caution">
    <text evidence="11">The sequence shown here is derived from an EMBL/GenBank/DDBJ whole genome shotgun (WGS) entry which is preliminary data.</text>
</comment>
<evidence type="ECO:0000313" key="12">
    <source>
        <dbReference type="Proteomes" id="UP000186601"/>
    </source>
</evidence>
<evidence type="ECO:0000256" key="2">
    <source>
        <dbReference type="ARBA" id="ARBA00022741"/>
    </source>
</evidence>
<proteinExistence type="inferred from homology"/>
<protein>
    <recommendedName>
        <fullName evidence="7">DNA 3'-5' helicase</fullName>
        <ecNumber evidence="7">5.6.2.4</ecNumber>
    </recommendedName>
</protein>
<dbReference type="InterPro" id="IPR001650">
    <property type="entry name" value="Helicase_C-like"/>
</dbReference>
<dbReference type="Gene3D" id="3.40.50.300">
    <property type="entry name" value="P-loop containing nucleotide triphosphate hydrolases"/>
    <property type="match status" value="2"/>
</dbReference>
<dbReference type="Pfam" id="PF00271">
    <property type="entry name" value="Helicase_C"/>
    <property type="match status" value="1"/>
</dbReference>
<feature type="compositionally biased region" description="Polar residues" evidence="8">
    <location>
        <begin position="405"/>
        <end position="416"/>
    </location>
</feature>
<keyword evidence="3" id="KW-0067">ATP-binding</keyword>
<evidence type="ECO:0000259" key="10">
    <source>
        <dbReference type="PROSITE" id="PS51194"/>
    </source>
</evidence>
<dbReference type="PANTHER" id="PTHR13710">
    <property type="entry name" value="DNA HELICASE RECQ FAMILY MEMBER"/>
    <property type="match status" value="1"/>
</dbReference>
<organism evidence="11 12">
    <name type="scientific">Hermanssonia centrifuga</name>
    <dbReference type="NCBI Taxonomy" id="98765"/>
    <lineage>
        <taxon>Eukaryota</taxon>
        <taxon>Fungi</taxon>
        <taxon>Dikarya</taxon>
        <taxon>Basidiomycota</taxon>
        <taxon>Agaricomycotina</taxon>
        <taxon>Agaricomycetes</taxon>
        <taxon>Polyporales</taxon>
        <taxon>Meruliaceae</taxon>
        <taxon>Hermanssonia</taxon>
    </lineage>
</organism>
<evidence type="ECO:0000256" key="5">
    <source>
        <dbReference type="ARBA" id="ARBA00023235"/>
    </source>
</evidence>
<dbReference type="EMBL" id="MLYV02000776">
    <property type="protein sequence ID" value="PSR77788.1"/>
    <property type="molecule type" value="Genomic_DNA"/>
</dbReference>